<protein>
    <submittedName>
        <fullName evidence="2">RES domain-containing protein</fullName>
    </submittedName>
</protein>
<dbReference type="OrthoDB" id="9789501at2"/>
<comment type="caution">
    <text evidence="2">The sequence shown here is derived from an EMBL/GenBank/DDBJ whole genome shotgun (WGS) entry which is preliminary data.</text>
</comment>
<feature type="domain" description="RES" evidence="1">
    <location>
        <begin position="16"/>
        <end position="148"/>
    </location>
</feature>
<gene>
    <name evidence="2" type="ORF">CLV31_11844</name>
</gene>
<evidence type="ECO:0000313" key="2">
    <source>
        <dbReference type="EMBL" id="PZV78068.1"/>
    </source>
</evidence>
<sequence>MRYFRLIEHLPGRDSLGYGIGPGRWNLYGTPMIYACSVSSLNFLEMLSIKGSVVTQSKWKLIIFEIEGKIPELDISELPDNWKNRPYPRSTQEFGSAWAKSMLSPFLKIPSCRIPLGSFSLEHNLLINPLHREFKDKIRVVEEWDVSFEVNR</sequence>
<dbReference type="Pfam" id="PF08808">
    <property type="entry name" value="RES"/>
    <property type="match status" value="1"/>
</dbReference>
<evidence type="ECO:0000313" key="3">
    <source>
        <dbReference type="Proteomes" id="UP000248917"/>
    </source>
</evidence>
<keyword evidence="3" id="KW-1185">Reference proteome</keyword>
<accession>A0A326RJW5</accession>
<proteinExistence type="predicted"/>
<dbReference type="InterPro" id="IPR014914">
    <property type="entry name" value="RES_dom"/>
</dbReference>
<evidence type="ECO:0000259" key="1">
    <source>
        <dbReference type="Pfam" id="PF08808"/>
    </source>
</evidence>
<dbReference type="Proteomes" id="UP000248917">
    <property type="component" value="Unassembled WGS sequence"/>
</dbReference>
<organism evidence="2 3">
    <name type="scientific">Algoriphagus aquaeductus</name>
    <dbReference type="NCBI Taxonomy" id="475299"/>
    <lineage>
        <taxon>Bacteria</taxon>
        <taxon>Pseudomonadati</taxon>
        <taxon>Bacteroidota</taxon>
        <taxon>Cytophagia</taxon>
        <taxon>Cytophagales</taxon>
        <taxon>Cyclobacteriaceae</taxon>
        <taxon>Algoriphagus</taxon>
    </lineage>
</organism>
<dbReference type="EMBL" id="QKTX01000018">
    <property type="protein sequence ID" value="PZV78068.1"/>
    <property type="molecule type" value="Genomic_DNA"/>
</dbReference>
<dbReference type="AlphaFoldDB" id="A0A326RJW5"/>
<name>A0A326RJW5_9BACT</name>
<reference evidence="2 3" key="1">
    <citation type="submission" date="2018-06" db="EMBL/GenBank/DDBJ databases">
        <title>Genomic Encyclopedia of Archaeal and Bacterial Type Strains, Phase II (KMG-II): from individual species to whole genera.</title>
        <authorList>
            <person name="Goeker M."/>
        </authorList>
    </citation>
    <scope>NUCLEOTIDE SEQUENCE [LARGE SCALE GENOMIC DNA]</scope>
    <source>
        <strain evidence="2 3">T4</strain>
    </source>
</reference>
<dbReference type="RefSeq" id="WP_111394640.1">
    <property type="nucleotide sequence ID" value="NZ_QKTX01000018.1"/>
</dbReference>